<evidence type="ECO:0000313" key="1">
    <source>
        <dbReference type="EMBL" id="AFQ28157.1"/>
    </source>
</evidence>
<protein>
    <submittedName>
        <fullName evidence="1">Uncharacterized protein</fullName>
    </submittedName>
</protein>
<dbReference type="AlphaFoldDB" id="A0A9W3JWM6"/>
<dbReference type="Proteomes" id="UP000005257">
    <property type="component" value="Chromosome"/>
</dbReference>
<proteinExistence type="predicted"/>
<accession>A0A9W3JWM6</accession>
<dbReference type="RefSeq" id="WP_001025461.1">
    <property type="nucleotide sequence ID" value="NC_018508.1"/>
</dbReference>
<gene>
    <name evidence="1" type="ORF">BTF1_19940</name>
</gene>
<dbReference type="KEGG" id="btn:BTF1_19940"/>
<name>A0A9W3JWM6_BACTU</name>
<organism evidence="1 2">
    <name type="scientific">Bacillus thuringiensis HD-789</name>
    <dbReference type="NCBI Taxonomy" id="1217737"/>
    <lineage>
        <taxon>Bacteria</taxon>
        <taxon>Bacillati</taxon>
        <taxon>Bacillota</taxon>
        <taxon>Bacilli</taxon>
        <taxon>Bacillales</taxon>
        <taxon>Bacillaceae</taxon>
        <taxon>Bacillus</taxon>
        <taxon>Bacillus cereus group</taxon>
    </lineage>
</organism>
<sequence>MNIQEYGDREKKLVRLIGTSKLWNFNQFVLDLVEIHGVEKTQEIVSELGRHAVDTAKLHEETIAK</sequence>
<dbReference type="EMBL" id="CP003763">
    <property type="protein sequence ID" value="AFQ28157.1"/>
    <property type="molecule type" value="Genomic_DNA"/>
</dbReference>
<evidence type="ECO:0000313" key="2">
    <source>
        <dbReference type="Proteomes" id="UP000005257"/>
    </source>
</evidence>
<reference evidence="1 2" key="1">
    <citation type="journal article" date="2013" name="Genome Announc.">
        <title>Complete Genome Sequence of Bacillus thuringiensis Serovar Israelensis Strain HD-789.</title>
        <authorList>
            <person name="Doggett N.A."/>
            <person name="Stubben C.J."/>
            <person name="Chertkov O."/>
            <person name="Bruce D.C."/>
            <person name="Detter J.C."/>
            <person name="Johnson S.L."/>
            <person name="Han C.S."/>
        </authorList>
    </citation>
    <scope>NUCLEOTIDE SEQUENCE [LARGE SCALE GENOMIC DNA]</scope>
    <source>
        <strain evidence="1 2">HD-789</strain>
    </source>
</reference>